<gene>
    <name evidence="2" type="ORF">E3O42_11170</name>
</gene>
<proteinExistence type="predicted"/>
<dbReference type="PANTHER" id="PTHR37017">
    <property type="entry name" value="AB HYDROLASE-1 DOMAIN-CONTAINING PROTEIN-RELATED"/>
    <property type="match status" value="1"/>
</dbReference>
<dbReference type="SUPFAM" id="SSF53474">
    <property type="entry name" value="alpha/beta-Hydrolases"/>
    <property type="match status" value="1"/>
</dbReference>
<evidence type="ECO:0000259" key="1">
    <source>
        <dbReference type="Pfam" id="PF12697"/>
    </source>
</evidence>
<dbReference type="PANTHER" id="PTHR37017:SF11">
    <property type="entry name" value="ESTERASE_LIPASE_THIOESTERASE DOMAIN-CONTAINING PROTEIN"/>
    <property type="match status" value="1"/>
</dbReference>
<dbReference type="InterPro" id="IPR052897">
    <property type="entry name" value="Sec-Metab_Biosynth_Hydrolase"/>
</dbReference>
<name>A0A4R8W3U3_9MICO</name>
<dbReference type="InterPro" id="IPR000073">
    <property type="entry name" value="AB_hydrolase_1"/>
</dbReference>
<sequence length="262" mass="26923">MPYHAATAAPPETSTPSKTAKPTIVLVHGAWADSSSWTPVTLALQTAGYTVLVPPNPLRGLSNDSAYLSAFLQQATNGPVVLVGHSYGGAVISNAALTDPDVAALVYVDAFVPDVGESVGQIVAGSTSALNVPDPTTVFSFVAYPDAPAGDLDAYLKPTAFETLFAADVAKPITRALGASQKPITLSALGEPATSAAWKTLPSWYVVGTADLVLPQAKQLEMATRAKSTVTEVKASHLSMIAKPLAVTGVIVTAANSASPRR</sequence>
<dbReference type="Proteomes" id="UP000297907">
    <property type="component" value="Unassembled WGS sequence"/>
</dbReference>
<accession>A0A4R8W3U3</accession>
<comment type="caution">
    <text evidence="2">The sequence shown here is derived from an EMBL/GenBank/DDBJ whole genome shotgun (WGS) entry which is preliminary data.</text>
</comment>
<reference evidence="2 3" key="1">
    <citation type="submission" date="2019-03" db="EMBL/GenBank/DDBJ databases">
        <title>Genomics of glacier-inhabiting Cryobacterium strains.</title>
        <authorList>
            <person name="Liu Q."/>
            <person name="Xin Y.-H."/>
        </authorList>
    </citation>
    <scope>NUCLEOTIDE SEQUENCE [LARGE SCALE GENOMIC DNA]</scope>
    <source>
        <strain evidence="2 3">RHLS22-1</strain>
    </source>
</reference>
<dbReference type="EMBL" id="SOFL01000036">
    <property type="protein sequence ID" value="TFC01149.1"/>
    <property type="molecule type" value="Genomic_DNA"/>
</dbReference>
<dbReference type="GO" id="GO:0016787">
    <property type="term" value="F:hydrolase activity"/>
    <property type="evidence" value="ECO:0007669"/>
    <property type="project" value="UniProtKB-KW"/>
</dbReference>
<dbReference type="OrthoDB" id="9814966at2"/>
<keyword evidence="2" id="KW-0378">Hydrolase</keyword>
<dbReference type="Gene3D" id="3.40.50.1820">
    <property type="entry name" value="alpha/beta hydrolase"/>
    <property type="match status" value="1"/>
</dbReference>
<organism evidence="2 3">
    <name type="scientific">Cryobacterium adonitolivorans</name>
    <dbReference type="NCBI Taxonomy" id="1259189"/>
    <lineage>
        <taxon>Bacteria</taxon>
        <taxon>Bacillati</taxon>
        <taxon>Actinomycetota</taxon>
        <taxon>Actinomycetes</taxon>
        <taxon>Micrococcales</taxon>
        <taxon>Microbacteriaceae</taxon>
        <taxon>Cryobacterium</taxon>
    </lineage>
</organism>
<evidence type="ECO:0000313" key="2">
    <source>
        <dbReference type="EMBL" id="TFC01149.1"/>
    </source>
</evidence>
<dbReference type="InterPro" id="IPR029058">
    <property type="entry name" value="AB_hydrolase_fold"/>
</dbReference>
<dbReference type="AlphaFoldDB" id="A0A4R8W3U3"/>
<evidence type="ECO:0000313" key="3">
    <source>
        <dbReference type="Proteomes" id="UP000297907"/>
    </source>
</evidence>
<protein>
    <submittedName>
        <fullName evidence="2">Alpha/beta hydrolase</fullName>
    </submittedName>
</protein>
<keyword evidence="3" id="KW-1185">Reference proteome</keyword>
<dbReference type="Pfam" id="PF12697">
    <property type="entry name" value="Abhydrolase_6"/>
    <property type="match status" value="1"/>
</dbReference>
<feature type="domain" description="AB hydrolase-1" evidence="1">
    <location>
        <begin position="24"/>
        <end position="246"/>
    </location>
</feature>